<protein>
    <submittedName>
        <fullName evidence="1">Uncharacterized protein</fullName>
    </submittedName>
</protein>
<dbReference type="AlphaFoldDB" id="X1NEI7"/>
<gene>
    <name evidence="1" type="ORF">S06H3_38093</name>
</gene>
<feature type="non-terminal residue" evidence="1">
    <location>
        <position position="1"/>
    </location>
</feature>
<accession>X1NEI7</accession>
<dbReference type="EMBL" id="BARV01023192">
    <property type="protein sequence ID" value="GAI28626.1"/>
    <property type="molecule type" value="Genomic_DNA"/>
</dbReference>
<evidence type="ECO:0000313" key="1">
    <source>
        <dbReference type="EMBL" id="GAI28626.1"/>
    </source>
</evidence>
<sequence>KGIAEAHQFKHGIFPSLDYKTYKCREAPS</sequence>
<name>X1NEI7_9ZZZZ</name>
<comment type="caution">
    <text evidence="1">The sequence shown here is derived from an EMBL/GenBank/DDBJ whole genome shotgun (WGS) entry which is preliminary data.</text>
</comment>
<organism evidence="1">
    <name type="scientific">marine sediment metagenome</name>
    <dbReference type="NCBI Taxonomy" id="412755"/>
    <lineage>
        <taxon>unclassified sequences</taxon>
        <taxon>metagenomes</taxon>
        <taxon>ecological metagenomes</taxon>
    </lineage>
</organism>
<reference evidence="1" key="1">
    <citation type="journal article" date="2014" name="Front. Microbiol.">
        <title>High frequency of phylogenetically diverse reductive dehalogenase-homologous genes in deep subseafloor sedimentary metagenomes.</title>
        <authorList>
            <person name="Kawai M."/>
            <person name="Futagami T."/>
            <person name="Toyoda A."/>
            <person name="Takaki Y."/>
            <person name="Nishi S."/>
            <person name="Hori S."/>
            <person name="Arai W."/>
            <person name="Tsubouchi T."/>
            <person name="Morono Y."/>
            <person name="Uchiyama I."/>
            <person name="Ito T."/>
            <person name="Fujiyama A."/>
            <person name="Inagaki F."/>
            <person name="Takami H."/>
        </authorList>
    </citation>
    <scope>NUCLEOTIDE SEQUENCE</scope>
    <source>
        <strain evidence="1">Expedition CK06-06</strain>
    </source>
</reference>
<proteinExistence type="predicted"/>